<reference evidence="2 3" key="1">
    <citation type="journal article" date="2008" name="PLoS ONE">
        <title>Environmental adaptation: genomic analysis of the piezotolerant and psychrotolerant deep-sea iron reducing bacterium Shewanella piezotolerans WP3.</title>
        <authorList>
            <person name="Wang F."/>
            <person name="Wang J."/>
            <person name="Jian H."/>
            <person name="Zhang B."/>
            <person name="Li S."/>
            <person name="Wang F."/>
            <person name="Zeng X."/>
            <person name="Gao L."/>
            <person name="Bartlett D.H."/>
            <person name="Yu J."/>
            <person name="Hu S."/>
            <person name="Xiao X."/>
        </authorList>
    </citation>
    <scope>NUCLEOTIDE SEQUENCE [LARGE SCALE GENOMIC DNA]</scope>
    <source>
        <strain evidence="3">WP3 / JCM 13877</strain>
    </source>
</reference>
<dbReference type="SUPFAM" id="SSF54523">
    <property type="entry name" value="Pili subunits"/>
    <property type="match status" value="1"/>
</dbReference>
<feature type="transmembrane region" description="Helical" evidence="1">
    <location>
        <begin position="7"/>
        <end position="30"/>
    </location>
</feature>
<dbReference type="eggNOG" id="COG2165">
    <property type="taxonomic scope" value="Bacteria"/>
</dbReference>
<organism evidence="2 3">
    <name type="scientific">Shewanella piezotolerans (strain WP3 / JCM 13877)</name>
    <dbReference type="NCBI Taxonomy" id="225849"/>
    <lineage>
        <taxon>Bacteria</taxon>
        <taxon>Pseudomonadati</taxon>
        <taxon>Pseudomonadota</taxon>
        <taxon>Gammaproteobacteria</taxon>
        <taxon>Alteromonadales</taxon>
        <taxon>Shewanellaceae</taxon>
        <taxon>Shewanella</taxon>
    </lineage>
</organism>
<dbReference type="Proteomes" id="UP000000753">
    <property type="component" value="Chromosome"/>
</dbReference>
<evidence type="ECO:0000313" key="2">
    <source>
        <dbReference type="EMBL" id="ACJ29365.1"/>
    </source>
</evidence>
<gene>
    <name evidence="2" type="ordered locus">swp_2630</name>
</gene>
<evidence type="ECO:0000313" key="3">
    <source>
        <dbReference type="Proteomes" id="UP000000753"/>
    </source>
</evidence>
<proteinExistence type="predicted"/>
<dbReference type="PROSITE" id="PS00409">
    <property type="entry name" value="PROKAR_NTER_METHYL"/>
    <property type="match status" value="1"/>
</dbReference>
<accession>B8CPC1</accession>
<name>B8CPC1_SHEPW</name>
<dbReference type="STRING" id="225849.swp_2630"/>
<dbReference type="AlphaFoldDB" id="B8CPC1"/>
<dbReference type="InterPro" id="IPR045584">
    <property type="entry name" value="Pilin-like"/>
</dbReference>
<keyword evidence="1" id="KW-1133">Transmembrane helix</keyword>
<dbReference type="KEGG" id="swp:swp_2630"/>
<dbReference type="NCBIfam" id="TIGR02532">
    <property type="entry name" value="IV_pilin_GFxxxE"/>
    <property type="match status" value="1"/>
</dbReference>
<dbReference type="InterPro" id="IPR012902">
    <property type="entry name" value="N_methyl_site"/>
</dbReference>
<protein>
    <submittedName>
        <fullName evidence="2">MSHA pilin protein MshA</fullName>
    </submittedName>
</protein>
<dbReference type="EMBL" id="CP000472">
    <property type="protein sequence ID" value="ACJ29365.1"/>
    <property type="molecule type" value="Genomic_DNA"/>
</dbReference>
<keyword evidence="1" id="KW-0472">Membrane</keyword>
<sequence length="188" mass="20427">MSFKCKLASGFTLIELVMVIVLLAVLSIIATTKMLNTSSAAKVADVRSLAALITTQNSLAFAKSNLANIEKLEGCSLQCGNHPNWDVTVGEYYIDAGGSRLYVSLGYPIAPLSSSSTVNANYRNAFGLNEEQFYITIARTENSATAIVPAVSKIRLNEIENGRYRCHVVYSAPTKTRDYSVIARTEDC</sequence>
<dbReference type="RefSeq" id="WP_020912721.1">
    <property type="nucleotide sequence ID" value="NC_011566.1"/>
</dbReference>
<evidence type="ECO:0000256" key="1">
    <source>
        <dbReference type="SAM" id="Phobius"/>
    </source>
</evidence>
<dbReference type="Gene3D" id="3.30.700.10">
    <property type="entry name" value="Glycoprotein, Type 4 Pilin"/>
    <property type="match status" value="1"/>
</dbReference>
<keyword evidence="1" id="KW-0812">Transmembrane</keyword>
<dbReference type="OrthoDB" id="6264630at2"/>
<keyword evidence="3" id="KW-1185">Reference proteome</keyword>
<dbReference type="Pfam" id="PF07963">
    <property type="entry name" value="N_methyl"/>
    <property type="match status" value="1"/>
</dbReference>
<dbReference type="HOGENOM" id="CLU_098637_3_0_6"/>